<dbReference type="EMBL" id="DXBP01000013">
    <property type="protein sequence ID" value="HIZ41334.1"/>
    <property type="molecule type" value="Genomic_DNA"/>
</dbReference>
<name>A0A9D2JA78_9FIRM</name>
<dbReference type="InterPro" id="IPR041519">
    <property type="entry name" value="HEPN_RiboL-PSP"/>
</dbReference>
<evidence type="ECO:0000313" key="2">
    <source>
        <dbReference type="EMBL" id="HIZ41334.1"/>
    </source>
</evidence>
<reference evidence="2" key="2">
    <citation type="submission" date="2021-04" db="EMBL/GenBank/DDBJ databases">
        <authorList>
            <person name="Gilroy R."/>
        </authorList>
    </citation>
    <scope>NUCLEOTIDE SEQUENCE</scope>
    <source>
        <strain evidence="2">ChiSxjej1B13-11774</strain>
    </source>
</reference>
<gene>
    <name evidence="2" type="ORF">H9811_02105</name>
</gene>
<dbReference type="AlphaFoldDB" id="A0A9D2JA78"/>
<proteinExistence type="predicted"/>
<dbReference type="Proteomes" id="UP000824048">
    <property type="component" value="Unassembled WGS sequence"/>
</dbReference>
<comment type="caution">
    <text evidence="2">The sequence shown here is derived from an EMBL/GenBank/DDBJ whole genome shotgun (WGS) entry which is preliminary data.</text>
</comment>
<reference evidence="2" key="1">
    <citation type="journal article" date="2021" name="PeerJ">
        <title>Extensive microbial diversity within the chicken gut microbiome revealed by metagenomics and culture.</title>
        <authorList>
            <person name="Gilroy R."/>
            <person name="Ravi A."/>
            <person name="Getino M."/>
            <person name="Pursley I."/>
            <person name="Horton D.L."/>
            <person name="Alikhan N.F."/>
            <person name="Baker D."/>
            <person name="Gharbi K."/>
            <person name="Hall N."/>
            <person name="Watson M."/>
            <person name="Adriaenssens E.M."/>
            <person name="Foster-Nyarko E."/>
            <person name="Jarju S."/>
            <person name="Secka A."/>
            <person name="Antonio M."/>
            <person name="Oren A."/>
            <person name="Chaudhuri R.R."/>
            <person name="La Ragione R."/>
            <person name="Hildebrand F."/>
            <person name="Pallen M.J."/>
        </authorList>
    </citation>
    <scope>NUCLEOTIDE SEQUENCE</scope>
    <source>
        <strain evidence="2">ChiSxjej1B13-11774</strain>
    </source>
</reference>
<organism evidence="2 3">
    <name type="scientific">Candidatus Gemmiger excrementigallinarum</name>
    <dbReference type="NCBI Taxonomy" id="2838609"/>
    <lineage>
        <taxon>Bacteria</taxon>
        <taxon>Bacillati</taxon>
        <taxon>Bacillota</taxon>
        <taxon>Clostridia</taxon>
        <taxon>Eubacteriales</taxon>
        <taxon>Gemmiger</taxon>
    </lineage>
</organism>
<feature type="domain" description="RiboL-PSP-HEPN" evidence="1">
    <location>
        <begin position="2"/>
        <end position="160"/>
    </location>
</feature>
<feature type="non-terminal residue" evidence="2">
    <location>
        <position position="1"/>
    </location>
</feature>
<protein>
    <recommendedName>
        <fullName evidence="1">RiboL-PSP-HEPN domain-containing protein</fullName>
    </recommendedName>
</protein>
<accession>A0A9D2JA78</accession>
<dbReference type="Pfam" id="PF18735">
    <property type="entry name" value="HEPN_RiboL-PSP"/>
    <property type="match status" value="1"/>
</dbReference>
<evidence type="ECO:0000313" key="3">
    <source>
        <dbReference type="Proteomes" id="UP000824048"/>
    </source>
</evidence>
<sequence>EIVFAVSALDQFIHAVLICKAMDILKNRKPQSASFYKLTIGLNSVSLFLDNTNTIDAFPIIEKEIRTNLGWKSFQQPDKIAEALKMVCDKRIWDEVSGIMGISTQTLKEQLKLIVKRRDSIAHEADFDLVNQCQYPIDRINAKKSVNFIISLVYAIDSIVFDYVYNQANVNRYLIT</sequence>
<evidence type="ECO:0000259" key="1">
    <source>
        <dbReference type="Pfam" id="PF18735"/>
    </source>
</evidence>